<dbReference type="GO" id="GO:0006355">
    <property type="term" value="P:regulation of DNA-templated transcription"/>
    <property type="evidence" value="ECO:0007669"/>
    <property type="project" value="TreeGrafter"/>
</dbReference>
<dbReference type="GO" id="GO:0032259">
    <property type="term" value="P:methylation"/>
    <property type="evidence" value="ECO:0007669"/>
    <property type="project" value="UniProtKB-KW"/>
</dbReference>
<dbReference type="PIRSF" id="PIRSF015894">
    <property type="entry name" value="Skb1_MeTrfase"/>
    <property type="match status" value="1"/>
</dbReference>
<evidence type="ECO:0000256" key="2">
    <source>
        <dbReference type="ARBA" id="ARBA00022679"/>
    </source>
</evidence>
<keyword evidence="3 4" id="KW-0949">S-adenosyl-L-methionine</keyword>
<evidence type="ECO:0000256" key="3">
    <source>
        <dbReference type="ARBA" id="ARBA00022691"/>
    </source>
</evidence>
<dbReference type="Pfam" id="PF17285">
    <property type="entry name" value="PRMT5_TIM"/>
    <property type="match status" value="1"/>
</dbReference>
<evidence type="ECO:0000256" key="7">
    <source>
        <dbReference type="PIRSR" id="PIRSR015894-3"/>
    </source>
</evidence>
<dbReference type="Pfam" id="PF05185">
    <property type="entry name" value="PRMT5"/>
    <property type="match status" value="1"/>
</dbReference>
<evidence type="ECO:0000313" key="12">
    <source>
        <dbReference type="Proteomes" id="UP000790347"/>
    </source>
</evidence>
<keyword evidence="12" id="KW-1185">Reference proteome</keyword>
<dbReference type="EMBL" id="ASGP02000008">
    <property type="protein sequence ID" value="KAH9493956.1"/>
    <property type="molecule type" value="Genomic_DNA"/>
</dbReference>
<dbReference type="Gene3D" id="3.20.20.150">
    <property type="entry name" value="Divalent-metal-dependent TIM barrel enzymes"/>
    <property type="match status" value="1"/>
</dbReference>
<reference evidence="11" key="1">
    <citation type="submission" date="2013-05" db="EMBL/GenBank/DDBJ databases">
        <authorList>
            <person name="Yim A.K.Y."/>
            <person name="Chan T.F."/>
            <person name="Ji K.M."/>
            <person name="Liu X.Y."/>
            <person name="Zhou J.W."/>
            <person name="Li R.Q."/>
            <person name="Yang K.Y."/>
            <person name="Li J."/>
            <person name="Li M."/>
            <person name="Law P.T.W."/>
            <person name="Wu Y.L."/>
            <person name="Cai Z.L."/>
            <person name="Qin H."/>
            <person name="Bao Y."/>
            <person name="Leung R.K.K."/>
            <person name="Ng P.K.S."/>
            <person name="Zou J."/>
            <person name="Zhong X.J."/>
            <person name="Ran P.X."/>
            <person name="Zhong N.S."/>
            <person name="Liu Z.G."/>
            <person name="Tsui S.K.W."/>
        </authorList>
    </citation>
    <scope>NUCLEOTIDE SEQUENCE</scope>
    <source>
        <strain evidence="11">Derf</strain>
        <tissue evidence="11">Whole organism</tissue>
    </source>
</reference>
<dbReference type="InterPro" id="IPR025799">
    <property type="entry name" value="Arg_MeTrfase"/>
</dbReference>
<dbReference type="GO" id="GO:0005634">
    <property type="term" value="C:nucleus"/>
    <property type="evidence" value="ECO:0007669"/>
    <property type="project" value="TreeGrafter"/>
</dbReference>
<comment type="caution">
    <text evidence="11">The sequence shown here is derived from an EMBL/GenBank/DDBJ whole genome shotgun (WGS) entry which is preliminary data.</text>
</comment>
<feature type="active site" description="Proton donor/acceptor" evidence="5">
    <location>
        <position position="406"/>
    </location>
</feature>
<comment type="similarity">
    <text evidence="4">Belongs to the class I-like SAM-binding methyltransferase superfamily.</text>
</comment>
<dbReference type="PROSITE" id="PS51678">
    <property type="entry name" value="SAM_MT_PRMT"/>
    <property type="match status" value="1"/>
</dbReference>
<dbReference type="Gene3D" id="3.40.50.150">
    <property type="entry name" value="Vaccinia Virus protein VP39"/>
    <property type="match status" value="1"/>
</dbReference>
<dbReference type="PANTHER" id="PTHR10738">
    <property type="entry name" value="PROTEIN ARGININE N-METHYLTRANSFERASE 5"/>
    <property type="match status" value="1"/>
</dbReference>
<evidence type="ECO:0000259" key="10">
    <source>
        <dbReference type="Pfam" id="PF17286"/>
    </source>
</evidence>
<evidence type="ECO:0000256" key="6">
    <source>
        <dbReference type="PIRSR" id="PIRSR015894-2"/>
    </source>
</evidence>
<feature type="site" description="Critical for specifying symmetric addition of methyl groups" evidence="7">
    <location>
        <position position="297"/>
    </location>
</feature>
<dbReference type="Gene3D" id="2.70.160.11">
    <property type="entry name" value="Hnrnp arginine n-methyltransferase1"/>
    <property type="match status" value="1"/>
</dbReference>
<evidence type="ECO:0000256" key="5">
    <source>
        <dbReference type="PIRSR" id="PIRSR015894-1"/>
    </source>
</evidence>
<dbReference type="GO" id="GO:0016274">
    <property type="term" value="F:protein-arginine N-methyltransferase activity"/>
    <property type="evidence" value="ECO:0007669"/>
    <property type="project" value="InterPro"/>
</dbReference>
<dbReference type="InterPro" id="IPR035248">
    <property type="entry name" value="PRMT5_C"/>
</dbReference>
<feature type="domain" description="PRMT5 arginine-N-methyltransferase" evidence="8">
    <location>
        <begin position="268"/>
        <end position="435"/>
    </location>
</feature>
<feature type="domain" description="PRMT5 TIM barrel" evidence="9">
    <location>
        <begin position="70"/>
        <end position="259"/>
    </location>
</feature>
<sequence length="620" mass="72044">MITVGYSCNYIDNIKISLDKYNEYGFDYIVAPVIHPKCSEFIPFSEVFLDGKDRNKIVINIPKRDFRIQRNIRLLEKELNFAGHAGIQNIILECPEDHESIENMATIINRKLNPQSETNDHHSLAISIKLSMANIKMQTQELRKDPIYIDDDYEWKKWNHLRKIMQFHPNISIALEVNGELLDTDRLDRWLGEPIKFIILSTSVFLTNSSKFPVLSKVMQLFMGQINFKMASNFSIIIKGNNLHGHIKNYCQYIGHLQKTEIFSDKLQKFCQYYEDLLQYPLQPLKDDLDSSVYEVFETDIIKYQQYEKAIEQALMDIQKDVIIAMVVGAGRGPLVDKALRAAHSVDKFIRIYAVEKNPNAIITLEMLKDLKWGGYLGLSHGYVEIVSSDMRYWSAPERADLIISELLGSFGDNELSPECLDGVWNYVSKDAICIPQSYTSYLCPVQSQRLYSQLSLDRRTNVNAYEYAYVVHIRNAYLIDKPKQVFTFEHRRGDLHRPPSTRDNNRKKRLTFHSKIPTICHGFVGYFDCCLYGNHRLSIVPSTQNSNMYSWFPIYFPLHTPFDVSGHDDDDDDDDDGKIEIQITRNVNDIHVWYEWTISHPIQSPIHNLNGKHYSISLH</sequence>
<feature type="binding site" evidence="6">
    <location>
        <begin position="303"/>
        <end position="304"/>
    </location>
    <ligand>
        <name>S-adenosyl-L-methionine</name>
        <dbReference type="ChEBI" id="CHEBI:59789"/>
    </ligand>
</feature>
<protein>
    <recommendedName>
        <fullName evidence="4">Protein arginine N-methyltransferase</fullName>
    </recommendedName>
</protein>
<evidence type="ECO:0000313" key="11">
    <source>
        <dbReference type="EMBL" id="KAH9493956.1"/>
    </source>
</evidence>
<dbReference type="InterPro" id="IPR029063">
    <property type="entry name" value="SAM-dependent_MTases_sf"/>
</dbReference>
<dbReference type="PANTHER" id="PTHR10738:SF0">
    <property type="entry name" value="PROTEIN ARGININE N-METHYLTRANSFERASE 5"/>
    <property type="match status" value="1"/>
</dbReference>
<dbReference type="InterPro" id="IPR007857">
    <property type="entry name" value="Arg_MeTrfase_PRMT5"/>
</dbReference>
<dbReference type="InterPro" id="IPR035247">
    <property type="entry name" value="PRMT5_TIM"/>
</dbReference>
<accession>A0A922HJ17</accession>
<keyword evidence="2 4" id="KW-0808">Transferase</keyword>
<feature type="binding site" evidence="6">
    <location>
        <position position="294"/>
    </location>
    <ligand>
        <name>S-adenosyl-L-methionine</name>
        <dbReference type="ChEBI" id="CHEBI:59789"/>
    </ligand>
</feature>
<evidence type="ECO:0000259" key="8">
    <source>
        <dbReference type="Pfam" id="PF05185"/>
    </source>
</evidence>
<keyword evidence="1 4" id="KW-0489">Methyltransferase</keyword>
<gene>
    <name evidence="11" type="primary">PRMT5</name>
    <name evidence="11" type="ORF">DERF_014680</name>
</gene>
<evidence type="ECO:0000259" key="9">
    <source>
        <dbReference type="Pfam" id="PF17285"/>
    </source>
</evidence>
<organism evidence="11 12">
    <name type="scientific">Dermatophagoides farinae</name>
    <name type="common">American house dust mite</name>
    <dbReference type="NCBI Taxonomy" id="6954"/>
    <lineage>
        <taxon>Eukaryota</taxon>
        <taxon>Metazoa</taxon>
        <taxon>Ecdysozoa</taxon>
        <taxon>Arthropoda</taxon>
        <taxon>Chelicerata</taxon>
        <taxon>Arachnida</taxon>
        <taxon>Acari</taxon>
        <taxon>Acariformes</taxon>
        <taxon>Sarcoptiformes</taxon>
        <taxon>Astigmata</taxon>
        <taxon>Psoroptidia</taxon>
        <taxon>Analgoidea</taxon>
        <taxon>Pyroglyphidae</taxon>
        <taxon>Dermatophagoidinae</taxon>
        <taxon>Dermatophagoides</taxon>
    </lineage>
</organism>
<dbReference type="InterPro" id="IPR035075">
    <property type="entry name" value="PRMT5"/>
</dbReference>
<feature type="active site" description="Proton donor/acceptor" evidence="5">
    <location>
        <position position="415"/>
    </location>
</feature>
<dbReference type="Proteomes" id="UP000790347">
    <property type="component" value="Unassembled WGS sequence"/>
</dbReference>
<evidence type="ECO:0000256" key="1">
    <source>
        <dbReference type="ARBA" id="ARBA00022603"/>
    </source>
</evidence>
<proteinExistence type="inferred from homology"/>
<evidence type="ECO:0000256" key="4">
    <source>
        <dbReference type="PIRNR" id="PIRNR015894"/>
    </source>
</evidence>
<reference evidence="11" key="2">
    <citation type="journal article" date="2022" name="Res Sq">
        <title>Comparative Genomics Reveals Insights into the Divergent Evolution of Astigmatic Mites and Household Pest Adaptations.</title>
        <authorList>
            <person name="Xiong Q."/>
            <person name="Wan A.T.-Y."/>
            <person name="Liu X.-Y."/>
            <person name="Fung C.S.-H."/>
            <person name="Xiao X."/>
            <person name="Malainual N."/>
            <person name="Hou J."/>
            <person name="Wang L."/>
            <person name="Wang M."/>
            <person name="Yang K."/>
            <person name="Cui Y."/>
            <person name="Leung E."/>
            <person name="Nong W."/>
            <person name="Shin S.-K."/>
            <person name="Au S."/>
            <person name="Jeong K.Y."/>
            <person name="Chew F.T."/>
            <person name="Hui J."/>
            <person name="Leung T.F."/>
            <person name="Tungtrongchitr A."/>
            <person name="Zhong N."/>
            <person name="Liu Z."/>
            <person name="Tsui S."/>
        </authorList>
    </citation>
    <scope>NUCLEOTIDE SEQUENCE</scope>
    <source>
        <strain evidence="11">Derf</strain>
        <tissue evidence="11">Whole organism</tissue>
    </source>
</reference>
<name>A0A922HJ17_DERFA</name>
<feature type="binding site" evidence="6">
    <location>
        <position position="356"/>
    </location>
    <ligand>
        <name>S-adenosyl-L-methionine</name>
        <dbReference type="ChEBI" id="CHEBI:59789"/>
    </ligand>
</feature>
<feature type="domain" description="PRMT5 oligomerisation" evidence="10">
    <location>
        <begin position="438"/>
        <end position="617"/>
    </location>
</feature>
<dbReference type="GO" id="GO:0005829">
    <property type="term" value="C:cytosol"/>
    <property type="evidence" value="ECO:0007669"/>
    <property type="project" value="TreeGrafter"/>
</dbReference>
<dbReference type="Pfam" id="PF17286">
    <property type="entry name" value="PRMT5_C"/>
    <property type="match status" value="1"/>
</dbReference>
<dbReference type="SUPFAM" id="SSF53335">
    <property type="entry name" value="S-adenosyl-L-methionine-dependent methyltransferases"/>
    <property type="match status" value="1"/>
</dbReference>
<feature type="binding site" evidence="6">
    <location>
        <begin position="390"/>
        <end position="391"/>
    </location>
    <ligand>
        <name>S-adenosyl-L-methionine</name>
        <dbReference type="ChEBI" id="CHEBI:59789"/>
    </ligand>
</feature>
<dbReference type="AlphaFoldDB" id="A0A922HJ17"/>